<proteinExistence type="inferred from homology"/>
<evidence type="ECO:0000256" key="6">
    <source>
        <dbReference type="ARBA" id="ARBA00022687"/>
    </source>
</evidence>
<evidence type="ECO:0000256" key="9">
    <source>
        <dbReference type="RuleBase" id="RU003500"/>
    </source>
</evidence>
<dbReference type="InterPro" id="IPR018161">
    <property type="entry name" value="Wnt_CS"/>
</dbReference>
<dbReference type="InterPro" id="IPR043158">
    <property type="entry name" value="Wnt_C"/>
</dbReference>
<reference evidence="10 11" key="1">
    <citation type="journal article" date="2017" name="Nat. Ecol. Evol.">
        <title>Scallop genome provides insights into evolution of bilaterian karyotype and development.</title>
        <authorList>
            <person name="Wang S."/>
            <person name="Zhang J."/>
            <person name="Jiao W."/>
            <person name="Li J."/>
            <person name="Xun X."/>
            <person name="Sun Y."/>
            <person name="Guo X."/>
            <person name="Huan P."/>
            <person name="Dong B."/>
            <person name="Zhang L."/>
            <person name="Hu X."/>
            <person name="Sun X."/>
            <person name="Wang J."/>
            <person name="Zhao C."/>
            <person name="Wang Y."/>
            <person name="Wang D."/>
            <person name="Huang X."/>
            <person name="Wang R."/>
            <person name="Lv J."/>
            <person name="Li Y."/>
            <person name="Zhang Z."/>
            <person name="Liu B."/>
            <person name="Lu W."/>
            <person name="Hui Y."/>
            <person name="Liang J."/>
            <person name="Zhou Z."/>
            <person name="Hou R."/>
            <person name="Li X."/>
            <person name="Liu Y."/>
            <person name="Li H."/>
            <person name="Ning X."/>
            <person name="Lin Y."/>
            <person name="Zhao L."/>
            <person name="Xing Q."/>
            <person name="Dou J."/>
            <person name="Li Y."/>
            <person name="Mao J."/>
            <person name="Guo H."/>
            <person name="Dou H."/>
            <person name="Li T."/>
            <person name="Mu C."/>
            <person name="Jiang W."/>
            <person name="Fu Q."/>
            <person name="Fu X."/>
            <person name="Miao Y."/>
            <person name="Liu J."/>
            <person name="Yu Q."/>
            <person name="Li R."/>
            <person name="Liao H."/>
            <person name="Li X."/>
            <person name="Kong Y."/>
            <person name="Jiang Z."/>
            <person name="Chourrout D."/>
            <person name="Li R."/>
            <person name="Bao Z."/>
        </authorList>
    </citation>
    <scope>NUCLEOTIDE SEQUENCE [LARGE SCALE GENOMIC DNA]</scope>
    <source>
        <strain evidence="10 11">PY_sf001</strain>
    </source>
</reference>
<keyword evidence="5" id="KW-0272">Extracellular matrix</keyword>
<comment type="similarity">
    <text evidence="2 9">Belongs to the Wnt family.</text>
</comment>
<dbReference type="GO" id="GO:0005109">
    <property type="term" value="F:frizzled binding"/>
    <property type="evidence" value="ECO:0007669"/>
    <property type="project" value="TreeGrafter"/>
</dbReference>
<dbReference type="STRING" id="6573.A0A210PF61"/>
<dbReference type="Gene3D" id="3.30.2460.20">
    <property type="match status" value="1"/>
</dbReference>
<dbReference type="Proteomes" id="UP000242188">
    <property type="component" value="Unassembled WGS sequence"/>
</dbReference>
<sequence>MRIRWSFQGWITSVGVLVLTWTPSLSLDSWMHLGVASLAAVPQDRGTCSSVPGLVDLQQQECLRNPESILCVSRGAKAAITECQKQFKFERWNCTTSQNYSVFGPVLKKGTRETAFIYAILSAGVVHAVTTACSLGNLTDCSCDTSRYGEHTVEGWKWGGCSDNIHYGVSFSKRFVDAPETLMHQSSQNLRNKMNLHNNEVGRQVIQSAMKLRCRCHGVSGSCAVQTCWKSLPDFQLVGEKLKAKYEWSVRIARRARKRLRRRDKTKRNVPVDADNLVYVHRSPNYCRPNPKKGILGTRGRLCNKTMTGPESCDLLCCGRGYNTQVLRHVERCHCKFIWCCDVQCKKCETLIDKYTCK</sequence>
<dbReference type="GO" id="GO:0045165">
    <property type="term" value="P:cell fate commitment"/>
    <property type="evidence" value="ECO:0007669"/>
    <property type="project" value="TreeGrafter"/>
</dbReference>
<dbReference type="FunFam" id="3.30.2460.20:FF:000001">
    <property type="entry name" value="Wnt homolog"/>
    <property type="match status" value="1"/>
</dbReference>
<dbReference type="PRINTS" id="PR01349">
    <property type="entry name" value="WNTPROTEIN"/>
</dbReference>
<keyword evidence="3 9" id="KW-0217">Developmental protein</keyword>
<evidence type="ECO:0000313" key="10">
    <source>
        <dbReference type="EMBL" id="OWF35107.1"/>
    </source>
</evidence>
<keyword evidence="4" id="KW-0964">Secreted</keyword>
<dbReference type="InterPro" id="IPR005817">
    <property type="entry name" value="Wnt"/>
</dbReference>
<dbReference type="EMBL" id="NEDP02076741">
    <property type="protein sequence ID" value="OWF35107.1"/>
    <property type="molecule type" value="Genomic_DNA"/>
</dbReference>
<evidence type="ECO:0000256" key="2">
    <source>
        <dbReference type="ARBA" id="ARBA00005683"/>
    </source>
</evidence>
<dbReference type="OrthoDB" id="5945655at2759"/>
<dbReference type="PANTHER" id="PTHR12027">
    <property type="entry name" value="WNT RELATED"/>
    <property type="match status" value="1"/>
</dbReference>
<evidence type="ECO:0000256" key="4">
    <source>
        <dbReference type="ARBA" id="ARBA00022525"/>
    </source>
</evidence>
<comment type="subcellular location">
    <subcellularLocation>
        <location evidence="1 9">Secreted</location>
        <location evidence="1 9">Extracellular space</location>
        <location evidence="1 9">Extracellular matrix</location>
    </subcellularLocation>
</comment>
<dbReference type="PANTHER" id="PTHR12027:SF70">
    <property type="entry name" value="PROTEIN WNT-16"/>
    <property type="match status" value="1"/>
</dbReference>
<evidence type="ECO:0000256" key="3">
    <source>
        <dbReference type="ARBA" id="ARBA00022473"/>
    </source>
</evidence>
<dbReference type="GO" id="GO:0005125">
    <property type="term" value="F:cytokine activity"/>
    <property type="evidence" value="ECO:0007669"/>
    <property type="project" value="TreeGrafter"/>
</dbReference>
<evidence type="ECO:0000256" key="5">
    <source>
        <dbReference type="ARBA" id="ARBA00022530"/>
    </source>
</evidence>
<name>A0A210PF61_MIZYE</name>
<protein>
    <recommendedName>
        <fullName evidence="9">Protein Wnt</fullName>
    </recommendedName>
</protein>
<evidence type="ECO:0000256" key="8">
    <source>
        <dbReference type="ARBA" id="ARBA00023288"/>
    </source>
</evidence>
<dbReference type="GO" id="GO:0060070">
    <property type="term" value="P:canonical Wnt signaling pathway"/>
    <property type="evidence" value="ECO:0007669"/>
    <property type="project" value="TreeGrafter"/>
</dbReference>
<dbReference type="Pfam" id="PF00110">
    <property type="entry name" value="wnt"/>
    <property type="match status" value="1"/>
</dbReference>
<keyword evidence="8" id="KW-0449">Lipoprotein</keyword>
<gene>
    <name evidence="10" type="ORF">KP79_PYT10942</name>
</gene>
<dbReference type="PROSITE" id="PS00246">
    <property type="entry name" value="WNT1"/>
    <property type="match status" value="1"/>
</dbReference>
<organism evidence="10 11">
    <name type="scientific">Mizuhopecten yessoensis</name>
    <name type="common">Japanese scallop</name>
    <name type="synonym">Patinopecten yessoensis</name>
    <dbReference type="NCBI Taxonomy" id="6573"/>
    <lineage>
        <taxon>Eukaryota</taxon>
        <taxon>Metazoa</taxon>
        <taxon>Spiralia</taxon>
        <taxon>Lophotrochozoa</taxon>
        <taxon>Mollusca</taxon>
        <taxon>Bivalvia</taxon>
        <taxon>Autobranchia</taxon>
        <taxon>Pteriomorphia</taxon>
        <taxon>Pectinida</taxon>
        <taxon>Pectinoidea</taxon>
        <taxon>Pectinidae</taxon>
        <taxon>Mizuhopecten</taxon>
    </lineage>
</organism>
<dbReference type="SMART" id="SM00097">
    <property type="entry name" value="WNT1"/>
    <property type="match status" value="1"/>
</dbReference>
<keyword evidence="7" id="KW-1015">Disulfide bond</keyword>
<evidence type="ECO:0000313" key="11">
    <source>
        <dbReference type="Proteomes" id="UP000242188"/>
    </source>
</evidence>
<dbReference type="CDD" id="cd19344">
    <property type="entry name" value="Wnt_Wnt16"/>
    <property type="match status" value="1"/>
</dbReference>
<dbReference type="AlphaFoldDB" id="A0A210PF61"/>
<dbReference type="GO" id="GO:0030182">
    <property type="term" value="P:neuron differentiation"/>
    <property type="evidence" value="ECO:0007669"/>
    <property type="project" value="TreeGrafter"/>
</dbReference>
<comment type="function">
    <text evidence="9">Ligand for members of the frizzled family of seven transmembrane receptors.</text>
</comment>
<evidence type="ECO:0000256" key="1">
    <source>
        <dbReference type="ARBA" id="ARBA00004498"/>
    </source>
</evidence>
<evidence type="ECO:0000256" key="7">
    <source>
        <dbReference type="ARBA" id="ARBA00023157"/>
    </source>
</evidence>
<keyword evidence="6 9" id="KW-0879">Wnt signaling pathway</keyword>
<dbReference type="GO" id="GO:0005615">
    <property type="term" value="C:extracellular space"/>
    <property type="evidence" value="ECO:0007669"/>
    <property type="project" value="TreeGrafter"/>
</dbReference>
<comment type="caution">
    <text evidence="10">The sequence shown here is derived from an EMBL/GenBank/DDBJ whole genome shotgun (WGS) entry which is preliminary data.</text>
</comment>
<accession>A0A210PF61</accession>
<keyword evidence="11" id="KW-1185">Reference proteome</keyword>